<evidence type="ECO:0000256" key="5">
    <source>
        <dbReference type="SAM" id="SignalP"/>
    </source>
</evidence>
<dbReference type="PANTHER" id="PTHR43343">
    <property type="entry name" value="PEPTIDASE S12"/>
    <property type="match status" value="1"/>
</dbReference>
<sequence length="369" mass="38978">MKKGLGLLLCGVLLSGVWSESVYALGSTTKTVSEATTTQKNKIKNSTAAEDPVPGIIKSIAPSVVGIIGKDDSGGNSGPDDRYNLTHGSGIIVKSNGWIVTNAHVIKDLQNALVVTSDSKTYNIKETYLDEVSDLALIKINATSLKPARFIPSTGKTVVGEKVVAIGTPINFSLRNSATVGVISGLNREVAAAYRLIQSDTAINPGNSGGPLVNMKGEVLGINSLKYSAVGVENMGFSIPSDTVQYIMNQLFKYGEVKHPSLGLELEPSWSSIVGLPTLDPLTVTKVISAEAHKAGVAEDDVLYSIDGHRVVSLVDINELFKSYSPGTTVRLVMQSDGDIVIRKLVLTQGDPLLSEEGSGADGDEHTEE</sequence>
<feature type="chain" id="PRO_5045711294" description="Trypsin" evidence="5">
    <location>
        <begin position="25"/>
        <end position="369"/>
    </location>
</feature>
<keyword evidence="4" id="KW-0720">Serine protease</keyword>
<dbReference type="InterPro" id="IPR036034">
    <property type="entry name" value="PDZ_sf"/>
</dbReference>
<dbReference type="InterPro" id="IPR009003">
    <property type="entry name" value="Peptidase_S1_PA"/>
</dbReference>
<keyword evidence="3" id="KW-0378">Hydrolase</keyword>
<evidence type="ECO:0000256" key="4">
    <source>
        <dbReference type="ARBA" id="ARBA00022825"/>
    </source>
</evidence>
<dbReference type="SUPFAM" id="SSF50494">
    <property type="entry name" value="Trypsin-like serine proteases"/>
    <property type="match status" value="1"/>
</dbReference>
<organism evidence="6 7">
    <name type="scientific">Paenibacillus pseudetheri</name>
    <dbReference type="NCBI Taxonomy" id="2897682"/>
    <lineage>
        <taxon>Bacteria</taxon>
        <taxon>Bacillati</taxon>
        <taxon>Bacillota</taxon>
        <taxon>Bacilli</taxon>
        <taxon>Bacillales</taxon>
        <taxon>Paenibacillaceae</taxon>
        <taxon>Paenibacillus</taxon>
    </lineage>
</organism>
<protein>
    <recommendedName>
        <fullName evidence="8">Trypsin</fullName>
    </recommendedName>
</protein>
<proteinExistence type="inferred from homology"/>
<dbReference type="InterPro" id="IPR043504">
    <property type="entry name" value="Peptidase_S1_PA_chymotrypsin"/>
</dbReference>
<dbReference type="SUPFAM" id="SSF50156">
    <property type="entry name" value="PDZ domain-like"/>
    <property type="match status" value="1"/>
</dbReference>
<comment type="similarity">
    <text evidence="1">Belongs to the peptidase S1C family.</text>
</comment>
<evidence type="ECO:0000256" key="2">
    <source>
        <dbReference type="ARBA" id="ARBA00022670"/>
    </source>
</evidence>
<dbReference type="InterPro" id="IPR051201">
    <property type="entry name" value="Chloro_Bact_Ser_Proteases"/>
</dbReference>
<dbReference type="Proteomes" id="UP000838749">
    <property type="component" value="Unassembled WGS sequence"/>
</dbReference>
<dbReference type="EMBL" id="CAKMAB010000002">
    <property type="protein sequence ID" value="CAH1054182.1"/>
    <property type="molecule type" value="Genomic_DNA"/>
</dbReference>
<comment type="caution">
    <text evidence="6">The sequence shown here is derived from an EMBL/GenBank/DDBJ whole genome shotgun (WGS) entry which is preliminary data.</text>
</comment>
<dbReference type="Pfam" id="PF13365">
    <property type="entry name" value="Trypsin_2"/>
    <property type="match status" value="1"/>
</dbReference>
<accession>A0ABM9B6K8</accession>
<name>A0ABM9B6K8_9BACL</name>
<keyword evidence="2" id="KW-0645">Protease</keyword>
<feature type="signal peptide" evidence="5">
    <location>
        <begin position="1"/>
        <end position="24"/>
    </location>
</feature>
<evidence type="ECO:0008006" key="8">
    <source>
        <dbReference type="Google" id="ProtNLM"/>
    </source>
</evidence>
<dbReference type="PANTHER" id="PTHR43343:SF3">
    <property type="entry name" value="PROTEASE DO-LIKE 8, CHLOROPLASTIC"/>
    <property type="match status" value="1"/>
</dbReference>
<dbReference type="Gene3D" id="2.40.10.10">
    <property type="entry name" value="Trypsin-like serine proteases"/>
    <property type="match status" value="2"/>
</dbReference>
<keyword evidence="7" id="KW-1185">Reference proteome</keyword>
<gene>
    <name evidence="6" type="ORF">PAECIP111894_00327</name>
</gene>
<reference evidence="6" key="1">
    <citation type="submission" date="2021-12" db="EMBL/GenBank/DDBJ databases">
        <authorList>
            <person name="Criscuolo A."/>
        </authorList>
    </citation>
    <scope>NUCLEOTIDE SEQUENCE</scope>
    <source>
        <strain evidence="6">CIP111894</strain>
    </source>
</reference>
<evidence type="ECO:0000313" key="6">
    <source>
        <dbReference type="EMBL" id="CAH1054182.1"/>
    </source>
</evidence>
<evidence type="ECO:0000313" key="7">
    <source>
        <dbReference type="Proteomes" id="UP000838749"/>
    </source>
</evidence>
<evidence type="ECO:0000256" key="3">
    <source>
        <dbReference type="ARBA" id="ARBA00022801"/>
    </source>
</evidence>
<evidence type="ECO:0000256" key="1">
    <source>
        <dbReference type="ARBA" id="ARBA00010541"/>
    </source>
</evidence>
<dbReference type="Gene3D" id="2.30.42.10">
    <property type="match status" value="1"/>
</dbReference>
<dbReference type="PRINTS" id="PR00834">
    <property type="entry name" value="PROTEASES2C"/>
</dbReference>
<dbReference type="InterPro" id="IPR001940">
    <property type="entry name" value="Peptidase_S1C"/>
</dbReference>
<keyword evidence="5" id="KW-0732">Signal</keyword>